<evidence type="ECO:0000313" key="2">
    <source>
        <dbReference type="Proteomes" id="UP000054217"/>
    </source>
</evidence>
<evidence type="ECO:0000313" key="1">
    <source>
        <dbReference type="EMBL" id="KIO07383.1"/>
    </source>
</evidence>
<gene>
    <name evidence="1" type="ORF">M404DRAFT_40301</name>
</gene>
<accession>A0A0C3JE93</accession>
<sequence length="90" mass="10554">DQYRELMRVSRQWKDLKHRKWFGFGHGAVLDPGEGRLALFYPTCPQPGINLPLDWKVQYDSNLVMRQYVMGGNFTAQHMKMSRPELDVSL</sequence>
<dbReference type="InParanoid" id="A0A0C3JE93"/>
<keyword evidence="2" id="KW-1185">Reference proteome</keyword>
<dbReference type="AlphaFoldDB" id="A0A0C3JE93"/>
<reference evidence="1 2" key="1">
    <citation type="submission" date="2014-04" db="EMBL/GenBank/DDBJ databases">
        <authorList>
            <consortium name="DOE Joint Genome Institute"/>
            <person name="Kuo A."/>
            <person name="Kohler A."/>
            <person name="Costa M.D."/>
            <person name="Nagy L.G."/>
            <person name="Floudas D."/>
            <person name="Copeland A."/>
            <person name="Barry K.W."/>
            <person name="Cichocki N."/>
            <person name="Veneault-Fourrey C."/>
            <person name="LaButti K."/>
            <person name="Lindquist E.A."/>
            <person name="Lipzen A."/>
            <person name="Lundell T."/>
            <person name="Morin E."/>
            <person name="Murat C."/>
            <person name="Sun H."/>
            <person name="Tunlid A."/>
            <person name="Henrissat B."/>
            <person name="Grigoriev I.V."/>
            <person name="Hibbett D.S."/>
            <person name="Martin F."/>
            <person name="Nordberg H.P."/>
            <person name="Cantor M.N."/>
            <person name="Hua S.X."/>
        </authorList>
    </citation>
    <scope>NUCLEOTIDE SEQUENCE [LARGE SCALE GENOMIC DNA]</scope>
    <source>
        <strain evidence="1 2">Marx 270</strain>
    </source>
</reference>
<protein>
    <submittedName>
        <fullName evidence="1">Uncharacterized protein</fullName>
    </submittedName>
</protein>
<feature type="non-terminal residue" evidence="1">
    <location>
        <position position="1"/>
    </location>
</feature>
<dbReference type="HOGENOM" id="CLU_003703_8_0_1"/>
<reference evidence="2" key="2">
    <citation type="submission" date="2015-01" db="EMBL/GenBank/DDBJ databases">
        <title>Evolutionary Origins and Diversification of the Mycorrhizal Mutualists.</title>
        <authorList>
            <consortium name="DOE Joint Genome Institute"/>
            <consortium name="Mycorrhizal Genomics Consortium"/>
            <person name="Kohler A."/>
            <person name="Kuo A."/>
            <person name="Nagy L.G."/>
            <person name="Floudas D."/>
            <person name="Copeland A."/>
            <person name="Barry K.W."/>
            <person name="Cichocki N."/>
            <person name="Veneault-Fourrey C."/>
            <person name="LaButti K."/>
            <person name="Lindquist E.A."/>
            <person name="Lipzen A."/>
            <person name="Lundell T."/>
            <person name="Morin E."/>
            <person name="Murat C."/>
            <person name="Riley R."/>
            <person name="Ohm R."/>
            <person name="Sun H."/>
            <person name="Tunlid A."/>
            <person name="Henrissat B."/>
            <person name="Grigoriev I.V."/>
            <person name="Hibbett D.S."/>
            <person name="Martin F."/>
        </authorList>
    </citation>
    <scope>NUCLEOTIDE SEQUENCE [LARGE SCALE GENOMIC DNA]</scope>
    <source>
        <strain evidence="2">Marx 270</strain>
    </source>
</reference>
<dbReference type="EMBL" id="KN831960">
    <property type="protein sequence ID" value="KIO07383.1"/>
    <property type="molecule type" value="Genomic_DNA"/>
</dbReference>
<dbReference type="OrthoDB" id="3263156at2759"/>
<dbReference type="Proteomes" id="UP000054217">
    <property type="component" value="Unassembled WGS sequence"/>
</dbReference>
<organism evidence="1 2">
    <name type="scientific">Pisolithus tinctorius Marx 270</name>
    <dbReference type="NCBI Taxonomy" id="870435"/>
    <lineage>
        <taxon>Eukaryota</taxon>
        <taxon>Fungi</taxon>
        <taxon>Dikarya</taxon>
        <taxon>Basidiomycota</taxon>
        <taxon>Agaricomycotina</taxon>
        <taxon>Agaricomycetes</taxon>
        <taxon>Agaricomycetidae</taxon>
        <taxon>Boletales</taxon>
        <taxon>Sclerodermatineae</taxon>
        <taxon>Pisolithaceae</taxon>
        <taxon>Pisolithus</taxon>
    </lineage>
</organism>
<proteinExistence type="predicted"/>
<feature type="non-terminal residue" evidence="1">
    <location>
        <position position="90"/>
    </location>
</feature>
<name>A0A0C3JE93_PISTI</name>